<reference evidence="1" key="1">
    <citation type="submission" date="2018-06" db="EMBL/GenBank/DDBJ databases">
        <authorList>
            <person name="Zhirakovskaya E."/>
        </authorList>
    </citation>
    <scope>NUCLEOTIDE SEQUENCE</scope>
</reference>
<protein>
    <submittedName>
        <fullName evidence="1">Uncharacterized protein</fullName>
    </submittedName>
</protein>
<sequence>MIIDLQSDQIRIPKDMEDYLRKLARNNGQSFSTIKTKTDLLKAFIKTLPQQQAYELLNSIEQYKISKDNK</sequence>
<dbReference type="AlphaFoldDB" id="A0A3B0ZCR2"/>
<gene>
    <name evidence="1" type="ORF">MNBD_GAMMA22-2671</name>
</gene>
<accession>A0A3B0ZCR2</accession>
<dbReference type="EMBL" id="UOFS01000006">
    <property type="protein sequence ID" value="VAW91208.1"/>
    <property type="molecule type" value="Genomic_DNA"/>
</dbReference>
<evidence type="ECO:0000313" key="1">
    <source>
        <dbReference type="EMBL" id="VAW91208.1"/>
    </source>
</evidence>
<name>A0A3B0ZCR2_9ZZZZ</name>
<proteinExistence type="predicted"/>
<organism evidence="1">
    <name type="scientific">hydrothermal vent metagenome</name>
    <dbReference type="NCBI Taxonomy" id="652676"/>
    <lineage>
        <taxon>unclassified sequences</taxon>
        <taxon>metagenomes</taxon>
        <taxon>ecological metagenomes</taxon>
    </lineage>
</organism>